<evidence type="ECO:0000313" key="1">
    <source>
        <dbReference type="EMBL" id="CRZ13058.1"/>
    </source>
</evidence>
<dbReference type="EMBL" id="HACM01012616">
    <property type="protein sequence ID" value="CRZ13058.1"/>
    <property type="molecule type" value="Transcribed_RNA"/>
</dbReference>
<protein>
    <submittedName>
        <fullName evidence="1">Uncharacterized protein</fullName>
    </submittedName>
</protein>
<feature type="non-terminal residue" evidence="1">
    <location>
        <position position="1"/>
    </location>
</feature>
<dbReference type="AlphaFoldDB" id="A0A0H5RGB4"/>
<proteinExistence type="predicted"/>
<sequence>LIEPAQTVSSIFGKAQDAISETANKVPEYYGIGQIMDLYMSYVAPKTAADPRDSTDQCIVHAVKARSPLLLYLPNWTAILTRVAALIPSRVAPGRVAGLVFRAVHGQSSGWTRSH</sequence>
<reference evidence="1" key="1">
    <citation type="submission" date="2015-04" db="EMBL/GenBank/DDBJ databases">
        <title>The genome sequence of the plant pathogenic Rhizarian Plasmodiophora brassicae reveals insights in its biotrophic life cycle and the origin of chitin synthesis.</title>
        <authorList>
            <person name="Schwelm A."/>
            <person name="Fogelqvist J."/>
            <person name="Knaust A."/>
            <person name="Julke S."/>
            <person name="Lilja T."/>
            <person name="Dhandapani V."/>
            <person name="Bonilla-Rosso G."/>
            <person name="Karlsson M."/>
            <person name="Shevchenko A."/>
            <person name="Choi S.R."/>
            <person name="Kim H.G."/>
            <person name="Park J.Y."/>
            <person name="Lim Y.P."/>
            <person name="Ludwig-Muller J."/>
            <person name="Dixelius C."/>
        </authorList>
    </citation>
    <scope>NUCLEOTIDE SEQUENCE</scope>
    <source>
        <tissue evidence="1">Potato root galls</tissue>
    </source>
</reference>
<accession>A0A0H5RGB4</accession>
<organism evidence="1">
    <name type="scientific">Spongospora subterranea</name>
    <dbReference type="NCBI Taxonomy" id="70186"/>
    <lineage>
        <taxon>Eukaryota</taxon>
        <taxon>Sar</taxon>
        <taxon>Rhizaria</taxon>
        <taxon>Endomyxa</taxon>
        <taxon>Phytomyxea</taxon>
        <taxon>Plasmodiophorida</taxon>
        <taxon>Plasmodiophoridae</taxon>
        <taxon>Spongospora</taxon>
    </lineage>
</organism>
<name>A0A0H5RGB4_9EUKA</name>